<evidence type="ECO:0000313" key="3">
    <source>
        <dbReference type="Proteomes" id="UP000248749"/>
    </source>
</evidence>
<reference evidence="2 3" key="1">
    <citation type="submission" date="2018-01" db="EMBL/GenBank/DDBJ databases">
        <title>Draft genome sequence of Salinispora sp. 13K206.</title>
        <authorList>
            <person name="Sahin N."/>
            <person name="Saygin H."/>
            <person name="Ay H."/>
        </authorList>
    </citation>
    <scope>NUCLEOTIDE SEQUENCE [LARGE SCALE GENOMIC DNA]</scope>
    <source>
        <strain evidence="2 3">13K206</strain>
    </source>
</reference>
<feature type="compositionally biased region" description="Polar residues" evidence="1">
    <location>
        <begin position="1"/>
        <end position="11"/>
    </location>
</feature>
<organism evidence="2 3">
    <name type="scientific">Micromonospora deserti</name>
    <dbReference type="NCBI Taxonomy" id="2070366"/>
    <lineage>
        <taxon>Bacteria</taxon>
        <taxon>Bacillati</taxon>
        <taxon>Actinomycetota</taxon>
        <taxon>Actinomycetes</taxon>
        <taxon>Micromonosporales</taxon>
        <taxon>Micromonosporaceae</taxon>
        <taxon>Micromonospora</taxon>
    </lineage>
</organism>
<sequence>MYKSQARTTASAGIAQPAGTVPRQPGPSPAGEPTGPAPSGAVPGSASVPAAGDGHSFGLARHPVAVDADPPPPALLTRHRETVSTGLAVALLAGALGTAWTTARYGDEWAVKSGRTYLETARAELAAAPPGTVFFDQPVPGDVVPVLSAPYNRQSAFFRALGQDGPVFVTEAEAPSLFDGGGRIVPVRIDGPAVLPGPEDGCGYKIAGGRTVRMPLAGPRDDWFWVVRIGYLSSADTTATFRLGADTRQFPIKQGLHQYYFEFTGGGDLVELTVEGHGVTVCTNEVTVGTPVPQQ</sequence>
<gene>
    <name evidence="2" type="ORF">C1I99_28665</name>
</gene>
<comment type="caution">
    <text evidence="2">The sequence shown here is derived from an EMBL/GenBank/DDBJ whole genome shotgun (WGS) entry which is preliminary data.</text>
</comment>
<dbReference type="EMBL" id="POUB01000343">
    <property type="protein sequence ID" value="PZF86790.1"/>
    <property type="molecule type" value="Genomic_DNA"/>
</dbReference>
<dbReference type="AlphaFoldDB" id="A0A2W2BNB7"/>
<proteinExistence type="predicted"/>
<name>A0A2W2BNB7_9ACTN</name>
<accession>A0A2W2BNB7</accession>
<evidence type="ECO:0000313" key="2">
    <source>
        <dbReference type="EMBL" id="PZF86790.1"/>
    </source>
</evidence>
<feature type="region of interest" description="Disordered" evidence="1">
    <location>
        <begin position="1"/>
        <end position="77"/>
    </location>
</feature>
<keyword evidence="3" id="KW-1185">Reference proteome</keyword>
<protein>
    <submittedName>
        <fullName evidence="2">Uncharacterized protein</fullName>
    </submittedName>
</protein>
<evidence type="ECO:0000256" key="1">
    <source>
        <dbReference type="SAM" id="MobiDB-lite"/>
    </source>
</evidence>
<dbReference type="Proteomes" id="UP000248749">
    <property type="component" value="Unassembled WGS sequence"/>
</dbReference>